<protein>
    <submittedName>
        <fullName evidence="1">Uncharacterized protein</fullName>
    </submittedName>
</protein>
<dbReference type="RefSeq" id="WP_080854106.1">
    <property type="nucleotide sequence ID" value="NZ_LT009776.1"/>
</dbReference>
<gene>
    <name evidence="1" type="ORF">AGR7A_Lc120253</name>
</gene>
<sequence length="112" mass="12106">MKTRHELIVAVLELHQADGGAGQAPAPEDIEIVDKYIDGQLTALSRKGILTTEKDRFDDEVVDPLATIIADACSPRFGVARNPASRAEAELALRQITAATLVPEDVTSSEYF</sequence>
<dbReference type="Proteomes" id="UP000192140">
    <property type="component" value="Unassembled WGS sequence"/>
</dbReference>
<organism evidence="1 2">
    <name type="scientific">Agrobacterium deltaense NCPPB 1641</name>
    <dbReference type="NCBI Taxonomy" id="1183425"/>
    <lineage>
        <taxon>Bacteria</taxon>
        <taxon>Pseudomonadati</taxon>
        <taxon>Pseudomonadota</taxon>
        <taxon>Alphaproteobacteria</taxon>
        <taxon>Hyphomicrobiales</taxon>
        <taxon>Rhizobiaceae</taxon>
        <taxon>Rhizobium/Agrobacterium group</taxon>
        <taxon>Agrobacterium</taxon>
    </lineage>
</organism>
<reference evidence="1" key="1">
    <citation type="submission" date="2016-01" db="EMBL/GenBank/DDBJ databases">
        <authorList>
            <person name="Regsiter A."/>
            <person name="william w."/>
        </authorList>
    </citation>
    <scope>NUCLEOTIDE SEQUENCE</scope>
    <source>
        <strain evidence="1">NCPPB 1641</strain>
    </source>
</reference>
<comment type="caution">
    <text evidence="1">The sequence shown here is derived from an EMBL/GenBank/DDBJ whole genome shotgun (WGS) entry which is preliminary data.</text>
</comment>
<proteinExistence type="predicted"/>
<keyword evidence="2" id="KW-1185">Reference proteome</keyword>
<evidence type="ECO:0000313" key="1">
    <source>
        <dbReference type="EMBL" id="CVI58776.1"/>
    </source>
</evidence>
<name>A0A1S7TW42_9HYPH</name>
<dbReference type="AlphaFoldDB" id="A0A1S7TW42"/>
<evidence type="ECO:0000313" key="2">
    <source>
        <dbReference type="Proteomes" id="UP000192140"/>
    </source>
</evidence>
<dbReference type="EMBL" id="FCNP01000033">
    <property type="protein sequence ID" value="CVI58776.1"/>
    <property type="molecule type" value="Genomic_DNA"/>
</dbReference>
<accession>A0A1S7TW42</accession>